<keyword evidence="12" id="KW-0456">Lyase</keyword>
<dbReference type="PANTHER" id="PTHR11236">
    <property type="entry name" value="AMINOBENZOATE/ANTHRANILATE SYNTHASE"/>
    <property type="match status" value="1"/>
</dbReference>
<dbReference type="Pfam" id="PF00425">
    <property type="entry name" value="Chorismate_bind"/>
    <property type="match status" value="1"/>
</dbReference>
<evidence type="ECO:0000256" key="10">
    <source>
        <dbReference type="ARBA" id="ARBA00022842"/>
    </source>
</evidence>
<dbReference type="SUPFAM" id="SSF56322">
    <property type="entry name" value="ADC synthase"/>
    <property type="match status" value="1"/>
</dbReference>
<evidence type="ECO:0000313" key="17">
    <source>
        <dbReference type="EMBL" id="SVB03061.1"/>
    </source>
</evidence>
<accession>A0A382AP43</accession>
<evidence type="ECO:0000256" key="4">
    <source>
        <dbReference type="ARBA" id="ARBA00011575"/>
    </source>
</evidence>
<dbReference type="GO" id="GO:0004049">
    <property type="term" value="F:anthranilate synthase activity"/>
    <property type="evidence" value="ECO:0007669"/>
    <property type="project" value="UniProtKB-EC"/>
</dbReference>
<evidence type="ECO:0000256" key="2">
    <source>
        <dbReference type="ARBA" id="ARBA00004873"/>
    </source>
</evidence>
<dbReference type="GO" id="GO:0046872">
    <property type="term" value="F:metal ion binding"/>
    <property type="evidence" value="ECO:0007669"/>
    <property type="project" value="UniProtKB-KW"/>
</dbReference>
<evidence type="ECO:0000256" key="11">
    <source>
        <dbReference type="ARBA" id="ARBA00023141"/>
    </source>
</evidence>
<dbReference type="InterPro" id="IPR006805">
    <property type="entry name" value="Anth_synth_I_N"/>
</dbReference>
<evidence type="ECO:0000256" key="5">
    <source>
        <dbReference type="ARBA" id="ARBA00012266"/>
    </source>
</evidence>
<evidence type="ECO:0000256" key="3">
    <source>
        <dbReference type="ARBA" id="ARBA00009562"/>
    </source>
</evidence>
<comment type="similarity">
    <text evidence="3">Belongs to the anthranilate synthase component I family.</text>
</comment>
<evidence type="ECO:0000256" key="1">
    <source>
        <dbReference type="ARBA" id="ARBA00001946"/>
    </source>
</evidence>
<evidence type="ECO:0000259" key="16">
    <source>
        <dbReference type="Pfam" id="PF04715"/>
    </source>
</evidence>
<feature type="domain" description="Chorismate-utilising enzyme C-terminal" evidence="15">
    <location>
        <begin position="201"/>
        <end position="454"/>
    </location>
</feature>
<evidence type="ECO:0000256" key="7">
    <source>
        <dbReference type="ARBA" id="ARBA00022605"/>
    </source>
</evidence>
<keyword evidence="9" id="KW-0822">Tryptophan biosynthesis</keyword>
<dbReference type="UniPathway" id="UPA00035">
    <property type="reaction ID" value="UER00040"/>
</dbReference>
<dbReference type="NCBIfam" id="TIGR00564">
    <property type="entry name" value="trpE_most"/>
    <property type="match status" value="1"/>
</dbReference>
<comment type="cofactor">
    <cofactor evidence="1">
        <name>Mg(2+)</name>
        <dbReference type="ChEBI" id="CHEBI:18420"/>
    </cofactor>
</comment>
<keyword evidence="11" id="KW-0057">Aromatic amino acid biosynthesis</keyword>
<evidence type="ECO:0000256" key="13">
    <source>
        <dbReference type="ARBA" id="ARBA00025634"/>
    </source>
</evidence>
<feature type="domain" description="Anthranilate synthase component I N-terminal" evidence="16">
    <location>
        <begin position="4"/>
        <end position="143"/>
    </location>
</feature>
<dbReference type="Pfam" id="PF04715">
    <property type="entry name" value="Anth_synt_I_N"/>
    <property type="match status" value="1"/>
</dbReference>
<dbReference type="InterPro" id="IPR015890">
    <property type="entry name" value="Chorismate_C"/>
</dbReference>
<keyword evidence="8" id="KW-0479">Metal-binding</keyword>
<organism evidence="17">
    <name type="scientific">marine metagenome</name>
    <dbReference type="NCBI Taxonomy" id="408172"/>
    <lineage>
        <taxon>unclassified sequences</taxon>
        <taxon>metagenomes</taxon>
        <taxon>ecological metagenomes</taxon>
    </lineage>
</organism>
<dbReference type="EC" id="4.1.3.27" evidence="5"/>
<dbReference type="Gene3D" id="3.60.120.10">
    <property type="entry name" value="Anthranilate synthase"/>
    <property type="match status" value="1"/>
</dbReference>
<comment type="catalytic activity">
    <reaction evidence="14">
        <text>chorismate + L-glutamine = anthranilate + pyruvate + L-glutamate + H(+)</text>
        <dbReference type="Rhea" id="RHEA:21732"/>
        <dbReference type="ChEBI" id="CHEBI:15361"/>
        <dbReference type="ChEBI" id="CHEBI:15378"/>
        <dbReference type="ChEBI" id="CHEBI:16567"/>
        <dbReference type="ChEBI" id="CHEBI:29748"/>
        <dbReference type="ChEBI" id="CHEBI:29985"/>
        <dbReference type="ChEBI" id="CHEBI:58359"/>
        <dbReference type="EC" id="4.1.3.27"/>
    </reaction>
</comment>
<sequence length="469" mass="53454">MIADIETPISSLLKISENQKYSFLLESVERGSKRGRYSLLGCEPDLIWEVKENKAHLNYTNNNYNYKLSSSPLESLKELIDISKLPRENFEVPYPILVGYLGYPMIQYMENIKLNNPDNINIPEAILIRPKLVAVFDNIKDTISLMTLTYPNKNLSAITAYDKAKKLLDKTVKKLQKNSVDFHFNEISFENKLDFKSNYTKQEYFEIVEKAKKYIEQGDIFQVVTSQRFETKYDLRAIHLYRSLRRLNPSPYLVNLNFDKIGLVASSPELMVQLRDQKVTIRPIAGTRKRGINSLEDMELSKDLLNDEKELAEHLMLLDLGRNDVGRVSSPNSVKVTEKMLIEYYSHVMHIVSNVEGKIDSKYEAVDALVAGFPAGTVSGAPKIRAMEIIEELENLNRSFYAGCMGYFDSNGDMDTCISLRTGLVKDGKLIIQAGGGIVYDSIPENEYQETINKANTLMAAAKDSYKYF</sequence>
<dbReference type="GO" id="GO:0000162">
    <property type="term" value="P:L-tryptophan biosynthetic process"/>
    <property type="evidence" value="ECO:0007669"/>
    <property type="project" value="UniProtKB-UniPathway"/>
</dbReference>
<name>A0A382AP43_9ZZZZ</name>
<proteinExistence type="inferred from homology"/>
<dbReference type="InterPro" id="IPR005256">
    <property type="entry name" value="Anth_synth_I_PabB"/>
</dbReference>
<comment type="subunit">
    <text evidence="4">Heterotetramer consisting of two non-identical subunits: a beta subunit (TrpG) and a large alpha subunit (TrpE).</text>
</comment>
<evidence type="ECO:0000256" key="14">
    <source>
        <dbReference type="ARBA" id="ARBA00047683"/>
    </source>
</evidence>
<keyword evidence="10" id="KW-0460">Magnesium</keyword>
<dbReference type="InterPro" id="IPR005801">
    <property type="entry name" value="ADC_synthase"/>
</dbReference>
<evidence type="ECO:0000256" key="9">
    <source>
        <dbReference type="ARBA" id="ARBA00022822"/>
    </source>
</evidence>
<evidence type="ECO:0000256" key="12">
    <source>
        <dbReference type="ARBA" id="ARBA00023239"/>
    </source>
</evidence>
<keyword evidence="7" id="KW-0028">Amino-acid biosynthesis</keyword>
<evidence type="ECO:0000256" key="6">
    <source>
        <dbReference type="ARBA" id="ARBA00020653"/>
    </source>
</evidence>
<evidence type="ECO:0000259" key="15">
    <source>
        <dbReference type="Pfam" id="PF00425"/>
    </source>
</evidence>
<dbReference type="InterPro" id="IPR019999">
    <property type="entry name" value="Anth_synth_I-like"/>
</dbReference>
<comment type="function">
    <text evidence="13">Part of a heterotetrameric complex that catalyzes the two-step biosynthesis of anthranilate, an intermediate in the biosynthesis of L-tryptophan. In the first step, the glutamine-binding beta subunit (TrpG) of anthranilate synthase (AS) provides the glutamine amidotransferase activity which generates ammonia as a substrate that, along with chorismate, is used in the second step, catalyzed by the large alpha subunit of AS (TrpE) to produce anthranilate. In the absence of TrpG, TrpE can synthesize anthranilate directly from chorismate and high concentrations of ammonia.</text>
</comment>
<dbReference type="EMBL" id="UINC01026145">
    <property type="protein sequence ID" value="SVB03061.1"/>
    <property type="molecule type" value="Genomic_DNA"/>
</dbReference>
<reference evidence="17" key="1">
    <citation type="submission" date="2018-05" db="EMBL/GenBank/DDBJ databases">
        <authorList>
            <person name="Lanie J.A."/>
            <person name="Ng W.-L."/>
            <person name="Kazmierczak K.M."/>
            <person name="Andrzejewski T.M."/>
            <person name="Davidsen T.M."/>
            <person name="Wayne K.J."/>
            <person name="Tettelin H."/>
            <person name="Glass J.I."/>
            <person name="Rusch D."/>
            <person name="Podicherti R."/>
            <person name="Tsui H.-C.T."/>
            <person name="Winkler M.E."/>
        </authorList>
    </citation>
    <scope>NUCLEOTIDE SEQUENCE</scope>
</reference>
<gene>
    <name evidence="17" type="ORF">METZ01_LOCUS155915</name>
</gene>
<dbReference type="AlphaFoldDB" id="A0A382AP43"/>
<protein>
    <recommendedName>
        <fullName evidence="6">Anthranilate synthase component 1</fullName>
        <ecNumber evidence="5">4.1.3.27</ecNumber>
    </recommendedName>
</protein>
<comment type="pathway">
    <text evidence="2">Amino-acid biosynthesis; L-tryptophan biosynthesis; L-tryptophan from chorismate: step 1/5.</text>
</comment>
<dbReference type="PRINTS" id="PR00095">
    <property type="entry name" value="ANTSNTHASEI"/>
</dbReference>
<dbReference type="PANTHER" id="PTHR11236:SF48">
    <property type="entry name" value="ISOCHORISMATE SYNTHASE MENF"/>
    <property type="match status" value="1"/>
</dbReference>
<evidence type="ECO:0000256" key="8">
    <source>
        <dbReference type="ARBA" id="ARBA00022723"/>
    </source>
</evidence>